<dbReference type="Gene3D" id="2.120.10.30">
    <property type="entry name" value="TolB, C-terminal domain"/>
    <property type="match status" value="2"/>
</dbReference>
<evidence type="ECO:0000313" key="6">
    <source>
        <dbReference type="EMBL" id="CAF4239049.1"/>
    </source>
</evidence>
<dbReference type="PROSITE" id="PS51125">
    <property type="entry name" value="NHL"/>
    <property type="match status" value="3"/>
</dbReference>
<evidence type="ECO:0000313" key="7">
    <source>
        <dbReference type="Proteomes" id="UP000663856"/>
    </source>
</evidence>
<feature type="region of interest" description="Disordered" evidence="3">
    <location>
        <begin position="87"/>
        <end position="108"/>
    </location>
</feature>
<proteinExistence type="predicted"/>
<evidence type="ECO:0000256" key="1">
    <source>
        <dbReference type="ARBA" id="ARBA00022737"/>
    </source>
</evidence>
<dbReference type="InterPro" id="IPR050952">
    <property type="entry name" value="TRIM-NHL_E3_ligases"/>
</dbReference>
<dbReference type="EMBL" id="CAJOBG010008255">
    <property type="protein sequence ID" value="CAF4239049.1"/>
    <property type="molecule type" value="Genomic_DNA"/>
</dbReference>
<dbReference type="InterPro" id="IPR011042">
    <property type="entry name" value="6-blade_b-propeller_TolB-like"/>
</dbReference>
<dbReference type="InterPro" id="IPR001258">
    <property type="entry name" value="NHL_repeat"/>
</dbReference>
<dbReference type="GO" id="GO:0008270">
    <property type="term" value="F:zinc ion binding"/>
    <property type="evidence" value="ECO:0007669"/>
    <property type="project" value="UniProtKB-KW"/>
</dbReference>
<evidence type="ECO:0000256" key="2">
    <source>
        <dbReference type="PROSITE-ProRule" id="PRU00504"/>
    </source>
</evidence>
<evidence type="ECO:0008006" key="9">
    <source>
        <dbReference type="Google" id="ProtNLM"/>
    </source>
</evidence>
<keyword evidence="8" id="KW-1185">Reference proteome</keyword>
<dbReference type="Pfam" id="PF01436">
    <property type="entry name" value="NHL"/>
    <property type="match status" value="3"/>
</dbReference>
<dbReference type="CDD" id="cd05819">
    <property type="entry name" value="NHL"/>
    <property type="match status" value="1"/>
</dbReference>
<feature type="transmembrane region" description="Helical" evidence="4">
    <location>
        <begin position="115"/>
        <end position="140"/>
    </location>
</feature>
<name>A0A816XAI7_9BILA</name>
<evidence type="ECO:0000256" key="3">
    <source>
        <dbReference type="SAM" id="MobiDB-lite"/>
    </source>
</evidence>
<reference evidence="5" key="1">
    <citation type="submission" date="2021-02" db="EMBL/GenBank/DDBJ databases">
        <authorList>
            <person name="Nowell W R."/>
        </authorList>
    </citation>
    <scope>NUCLEOTIDE SEQUENCE</scope>
</reference>
<dbReference type="PANTHER" id="PTHR24104">
    <property type="entry name" value="E3 UBIQUITIN-PROTEIN LIGASE NHLRC1-RELATED"/>
    <property type="match status" value="1"/>
</dbReference>
<feature type="repeat" description="NHL" evidence="2">
    <location>
        <begin position="172"/>
        <end position="211"/>
    </location>
</feature>
<dbReference type="Proteomes" id="UP000663866">
    <property type="component" value="Unassembled WGS sequence"/>
</dbReference>
<evidence type="ECO:0000313" key="8">
    <source>
        <dbReference type="Proteomes" id="UP000663866"/>
    </source>
</evidence>
<comment type="caution">
    <text evidence="5">The sequence shown here is derived from an EMBL/GenBank/DDBJ whole genome shotgun (WGS) entry which is preliminary data.</text>
</comment>
<feature type="region of interest" description="Disordered" evidence="3">
    <location>
        <begin position="1"/>
        <end position="25"/>
    </location>
</feature>
<feature type="repeat" description="NHL" evidence="2">
    <location>
        <begin position="274"/>
        <end position="314"/>
    </location>
</feature>
<keyword evidence="4" id="KW-0472">Membrane</keyword>
<evidence type="ECO:0000256" key="4">
    <source>
        <dbReference type="SAM" id="Phobius"/>
    </source>
</evidence>
<dbReference type="AlphaFoldDB" id="A0A816XAI7"/>
<gene>
    <name evidence="6" type="ORF">OVN521_LOCUS28408</name>
    <name evidence="5" type="ORF">WKI299_LOCUS29027</name>
</gene>
<keyword evidence="1" id="KW-0677">Repeat</keyword>
<organism evidence="5 7">
    <name type="scientific">Rotaria magnacalcarata</name>
    <dbReference type="NCBI Taxonomy" id="392030"/>
    <lineage>
        <taxon>Eukaryota</taxon>
        <taxon>Metazoa</taxon>
        <taxon>Spiralia</taxon>
        <taxon>Gnathifera</taxon>
        <taxon>Rotifera</taxon>
        <taxon>Eurotatoria</taxon>
        <taxon>Bdelloidea</taxon>
        <taxon>Philodinida</taxon>
        <taxon>Philodinidae</taxon>
        <taxon>Rotaria</taxon>
    </lineage>
</organism>
<keyword evidence="4" id="KW-0812">Transmembrane</keyword>
<dbReference type="SUPFAM" id="SSF63829">
    <property type="entry name" value="Calcium-dependent phosphotriesterase"/>
    <property type="match status" value="1"/>
</dbReference>
<dbReference type="EMBL" id="CAJNRF010012770">
    <property type="protein sequence ID" value="CAF2144493.1"/>
    <property type="molecule type" value="Genomic_DNA"/>
</dbReference>
<dbReference type="Proteomes" id="UP000663856">
    <property type="component" value="Unassembled WGS sequence"/>
</dbReference>
<evidence type="ECO:0000313" key="5">
    <source>
        <dbReference type="EMBL" id="CAF2144493.1"/>
    </source>
</evidence>
<sequence>MQKVHKKNASVSTPKSPIRESQGTSVRLTLSQLSLSNASVSTPKSPIRESQGTSVRLTLSQLSLSNAKVFPLENIQMKQFYGTSSTQMTNEASPSIPPLNRTTTPGKMKSKPSKVLAIGLATLVVTCSLAAFAIGLYFLIINTRNTASSNTTTAATLSLTWATSGITAYGTGTVGTTANQFNNPSYIFFNSSNYLYVADYSNSRVQLFSAGSSYATTVAGQANGQWGTNSYYLNQAPYAITDSSGNLYVSDMQNNRVQYFAYGTLTGVTVAGAGGSGSSMNQLNNPRGLALDSNTNKLYIADTNNHRIMCYVVGVSSGTVVAGGNGQGTLNNQLNTPIGLHLDVSSNSLFIANANSHNIIRWVVNASTWTLIAGAPNGQSGSTSTFLNYPYNFIFDSSGNLYVADTNNHRIQLFLSGQFNGTTIAGVTAVSGSDANKLNSPRSLVLDSNLNLYVADTWNNRIQYFQRC</sequence>
<accession>A0A816XAI7</accession>
<protein>
    <recommendedName>
        <fullName evidence="9">NHL repeat containing protein</fullName>
    </recommendedName>
</protein>
<dbReference type="PANTHER" id="PTHR24104:SF25">
    <property type="entry name" value="PROTEIN LIN-41"/>
    <property type="match status" value="1"/>
</dbReference>
<feature type="repeat" description="NHL" evidence="2">
    <location>
        <begin position="396"/>
        <end position="417"/>
    </location>
</feature>
<keyword evidence="4" id="KW-1133">Transmembrane helix</keyword>
<feature type="compositionally biased region" description="Polar residues" evidence="3">
    <location>
        <begin position="9"/>
        <end position="25"/>
    </location>
</feature>